<dbReference type="PANTHER" id="PTHR30332:SF24">
    <property type="entry name" value="SECRETIN GSPD-RELATED"/>
    <property type="match status" value="1"/>
</dbReference>
<dbReference type="Gene3D" id="3.30.1370.120">
    <property type="match status" value="3"/>
</dbReference>
<feature type="domain" description="NolW-like" evidence="14">
    <location>
        <begin position="136"/>
        <end position="193"/>
    </location>
</feature>
<evidence type="ECO:0000256" key="1">
    <source>
        <dbReference type="ARBA" id="ARBA00004442"/>
    </source>
</evidence>
<evidence type="ECO:0000256" key="6">
    <source>
        <dbReference type="ARBA" id="ARBA00022729"/>
    </source>
</evidence>
<sequence>MPRLSALLLAVSLALALPAHAQTVAPIVPGAAPATGDSRHTLNLSAADIGVLIQTVSEITGRSFIVDPRVEGKVTVISATPMDADAIWRTFESVLKVHGYAVVPAGGMWKVVPEGVAATDGGVPLSAAASHDALVTRVVEVRQVPAQELAALLRPLMPPSAQLVAQGSTLVITDRAGNVERLARIVQRIDTAADTEVEVIPLRHANAAEIARTLAQLEPQAVPGLPGGGGRLVADARSNSVLLSGDRAARLRLRTLIAHLDTPLSEGDSTQVIYLRNARAADLVPVLEGVAATLTGTPVGGDGARPATIQAHEETNALVVTAAPAVYRELAAVVRALDVRRAQVLVEAVIAEVSDDIADELGVQWQSTSLDTGDDKGVIGGTNFPDGSGGGGIVSGLTNPLNAVGGEGLRLGYLGGRITLPIGENGEEVTVFQIGALVKALRGDGRSNILSRPSVITLDHQEAEFKVAQEVPFVTGQYTNTGTGGSLPQNPFQTIERKDVGLILRVTPHVNEGDAVRLDISQEVSTLAPRAAGAVDLITNKREIRTSVLVPDGGFLVLGGLTSEEVGESVRGVPGLSRIPGLGNLFKSRASSRSKRNLMIFLRPVILRDAAAEAAVSSEKYNFLRAEQLQMRQRFEGRVRGGEQPLLPELPQDLFRQPPPVEPPRE</sequence>
<feature type="domain" description="NolW-like" evidence="14">
    <location>
        <begin position="270"/>
        <end position="343"/>
    </location>
</feature>
<dbReference type="InterPro" id="IPR038591">
    <property type="entry name" value="NolW-like_sf"/>
</dbReference>
<dbReference type="NCBIfam" id="TIGR02517">
    <property type="entry name" value="type_II_gspD"/>
    <property type="match status" value="1"/>
</dbReference>
<dbReference type="Pfam" id="PF21305">
    <property type="entry name" value="type_II_gspD_N0"/>
    <property type="match status" value="1"/>
</dbReference>
<dbReference type="Pfam" id="PF00263">
    <property type="entry name" value="Secretin"/>
    <property type="match status" value="1"/>
</dbReference>
<feature type="domain" description="Type II/III secretion system secretin-like" evidence="13">
    <location>
        <begin position="440"/>
        <end position="608"/>
    </location>
</feature>
<evidence type="ECO:0000256" key="10">
    <source>
        <dbReference type="RuleBase" id="RU004004"/>
    </source>
</evidence>
<protein>
    <submittedName>
        <fullName evidence="16">General secretion pathway protein D</fullName>
    </submittedName>
</protein>
<name>A0A7W7Y1G0_9GAMM</name>
<evidence type="ECO:0000259" key="15">
    <source>
        <dbReference type="Pfam" id="PF21305"/>
    </source>
</evidence>
<keyword evidence="7" id="KW-0653">Protein transport</keyword>
<evidence type="ECO:0000259" key="13">
    <source>
        <dbReference type="Pfam" id="PF00263"/>
    </source>
</evidence>
<evidence type="ECO:0000259" key="14">
    <source>
        <dbReference type="Pfam" id="PF03958"/>
    </source>
</evidence>
<evidence type="ECO:0000256" key="12">
    <source>
        <dbReference type="SAM" id="SignalP"/>
    </source>
</evidence>
<evidence type="ECO:0000313" key="17">
    <source>
        <dbReference type="Proteomes" id="UP000519004"/>
    </source>
</evidence>
<dbReference type="InterPro" id="IPR013356">
    <property type="entry name" value="T2SS_GspD"/>
</dbReference>
<evidence type="ECO:0000256" key="4">
    <source>
        <dbReference type="ARBA" id="ARBA00022452"/>
    </source>
</evidence>
<dbReference type="InterPro" id="IPR004846">
    <property type="entry name" value="T2SS/T3SS_dom"/>
</dbReference>
<dbReference type="InterPro" id="IPR050810">
    <property type="entry name" value="Bact_Secretion_Sys_Channel"/>
</dbReference>
<dbReference type="PANTHER" id="PTHR30332">
    <property type="entry name" value="PROBABLE GENERAL SECRETION PATHWAY PROTEIN D"/>
    <property type="match status" value="1"/>
</dbReference>
<gene>
    <name evidence="16" type="ORF">HNQ58_002261</name>
</gene>
<feature type="domain" description="GspD-like N0" evidence="15">
    <location>
        <begin position="42"/>
        <end position="111"/>
    </location>
</feature>
<dbReference type="InterPro" id="IPR001775">
    <property type="entry name" value="GspD/PilQ"/>
</dbReference>
<dbReference type="GO" id="GO:0015628">
    <property type="term" value="P:protein secretion by the type II secretion system"/>
    <property type="evidence" value="ECO:0007669"/>
    <property type="project" value="InterPro"/>
</dbReference>
<evidence type="ECO:0000256" key="9">
    <source>
        <dbReference type="ARBA" id="ARBA00023237"/>
    </source>
</evidence>
<dbReference type="AlphaFoldDB" id="A0A7W7Y1G0"/>
<keyword evidence="6 12" id="KW-0732">Signal</keyword>
<evidence type="ECO:0000256" key="7">
    <source>
        <dbReference type="ARBA" id="ARBA00022927"/>
    </source>
</evidence>
<feature type="region of interest" description="Disordered" evidence="11">
    <location>
        <begin position="641"/>
        <end position="666"/>
    </location>
</feature>
<evidence type="ECO:0000313" key="16">
    <source>
        <dbReference type="EMBL" id="MBB5016346.1"/>
    </source>
</evidence>
<evidence type="ECO:0000256" key="8">
    <source>
        <dbReference type="ARBA" id="ARBA00023136"/>
    </source>
</evidence>
<dbReference type="PRINTS" id="PR01032">
    <property type="entry name" value="PHAGEIV"/>
</dbReference>
<dbReference type="GO" id="GO:0015627">
    <property type="term" value="C:type II protein secretion system complex"/>
    <property type="evidence" value="ECO:0007669"/>
    <property type="project" value="InterPro"/>
</dbReference>
<evidence type="ECO:0000256" key="3">
    <source>
        <dbReference type="ARBA" id="ARBA00022448"/>
    </source>
</evidence>
<keyword evidence="8" id="KW-0472">Membrane</keyword>
<dbReference type="GO" id="GO:0009279">
    <property type="term" value="C:cell outer membrane"/>
    <property type="evidence" value="ECO:0007669"/>
    <property type="project" value="UniProtKB-SubCell"/>
</dbReference>
<dbReference type="RefSeq" id="WP_183949015.1">
    <property type="nucleotide sequence ID" value="NZ_JACHHX010000018.1"/>
</dbReference>
<keyword evidence="4" id="KW-1134">Transmembrane beta strand</keyword>
<keyword evidence="3 10" id="KW-0813">Transport</keyword>
<evidence type="ECO:0000256" key="2">
    <source>
        <dbReference type="ARBA" id="ARBA00006980"/>
    </source>
</evidence>
<dbReference type="InterPro" id="IPR005644">
    <property type="entry name" value="NolW-like"/>
</dbReference>
<evidence type="ECO:0000256" key="5">
    <source>
        <dbReference type="ARBA" id="ARBA00022692"/>
    </source>
</evidence>
<comment type="subcellular location">
    <subcellularLocation>
        <location evidence="1 10">Cell outer membrane</location>
    </subcellularLocation>
</comment>
<reference evidence="16 17" key="1">
    <citation type="submission" date="2020-08" db="EMBL/GenBank/DDBJ databases">
        <title>Genomic Encyclopedia of Type Strains, Phase IV (KMG-IV): sequencing the most valuable type-strain genomes for metagenomic binning, comparative biology and taxonomic classification.</title>
        <authorList>
            <person name="Goeker M."/>
        </authorList>
    </citation>
    <scope>NUCLEOTIDE SEQUENCE [LARGE SCALE GENOMIC DNA]</scope>
    <source>
        <strain evidence="16 17">DSM 25897</strain>
    </source>
</reference>
<keyword evidence="9" id="KW-0998">Cell outer membrane</keyword>
<dbReference type="EMBL" id="JACHHX010000018">
    <property type="protein sequence ID" value="MBB5016346.1"/>
    <property type="molecule type" value="Genomic_DNA"/>
</dbReference>
<organism evidence="16 17">
    <name type="scientific">Rehaibacterium terrae</name>
    <dbReference type="NCBI Taxonomy" id="1341696"/>
    <lineage>
        <taxon>Bacteria</taxon>
        <taxon>Pseudomonadati</taxon>
        <taxon>Pseudomonadota</taxon>
        <taxon>Gammaproteobacteria</taxon>
        <taxon>Lysobacterales</taxon>
        <taxon>Lysobacteraceae</taxon>
        <taxon>Rehaibacterium</taxon>
    </lineage>
</organism>
<accession>A0A7W7Y1G0</accession>
<dbReference type="InterPro" id="IPR049371">
    <property type="entry name" value="GspD-like_N0"/>
</dbReference>
<proteinExistence type="inferred from homology"/>
<feature type="compositionally biased region" description="Low complexity" evidence="11">
    <location>
        <begin position="642"/>
        <end position="652"/>
    </location>
</feature>
<evidence type="ECO:0000256" key="11">
    <source>
        <dbReference type="SAM" id="MobiDB-lite"/>
    </source>
</evidence>
<feature type="chain" id="PRO_5031497127" evidence="12">
    <location>
        <begin position="22"/>
        <end position="666"/>
    </location>
</feature>
<feature type="signal peptide" evidence="12">
    <location>
        <begin position="1"/>
        <end position="21"/>
    </location>
</feature>
<feature type="domain" description="NolW-like" evidence="14">
    <location>
        <begin position="197"/>
        <end position="263"/>
    </location>
</feature>
<dbReference type="Proteomes" id="UP000519004">
    <property type="component" value="Unassembled WGS sequence"/>
</dbReference>
<comment type="caution">
    <text evidence="16">The sequence shown here is derived from an EMBL/GenBank/DDBJ whole genome shotgun (WGS) entry which is preliminary data.</text>
</comment>
<keyword evidence="5" id="KW-0812">Transmembrane</keyword>
<feature type="compositionally biased region" description="Pro residues" evidence="11">
    <location>
        <begin position="657"/>
        <end position="666"/>
    </location>
</feature>
<comment type="similarity">
    <text evidence="2">Belongs to the bacterial secretin family. GSP D subfamily.</text>
</comment>
<keyword evidence="17" id="KW-1185">Reference proteome</keyword>
<dbReference type="Pfam" id="PF03958">
    <property type="entry name" value="Secretin_N"/>
    <property type="match status" value="3"/>
</dbReference>
<dbReference type="PRINTS" id="PR00811">
    <property type="entry name" value="BCTERIALGSPD"/>
</dbReference>